<proteinExistence type="predicted"/>
<evidence type="ECO:0000313" key="1">
    <source>
        <dbReference type="EMBL" id="GKU92279.1"/>
    </source>
</evidence>
<keyword evidence="2" id="KW-1185">Reference proteome</keyword>
<comment type="caution">
    <text evidence="1">The sequence shown here is derived from an EMBL/GenBank/DDBJ whole genome shotgun (WGS) entry which is preliminary data.</text>
</comment>
<protein>
    <submittedName>
        <fullName evidence="1">Uncharacterized protein</fullName>
    </submittedName>
</protein>
<reference evidence="1 2" key="1">
    <citation type="journal article" date="2021" name="Commun. Biol.">
        <title>The genome of Shorea leprosula (Dipterocarpaceae) highlights the ecological relevance of drought in aseasonal tropical rainforests.</title>
        <authorList>
            <person name="Ng K.K.S."/>
            <person name="Kobayashi M.J."/>
            <person name="Fawcett J.A."/>
            <person name="Hatakeyama M."/>
            <person name="Paape T."/>
            <person name="Ng C.H."/>
            <person name="Ang C.C."/>
            <person name="Tnah L.H."/>
            <person name="Lee C.T."/>
            <person name="Nishiyama T."/>
            <person name="Sese J."/>
            <person name="O'Brien M.J."/>
            <person name="Copetti D."/>
            <person name="Mohd Noor M.I."/>
            <person name="Ong R.C."/>
            <person name="Putra M."/>
            <person name="Sireger I.Z."/>
            <person name="Indrioko S."/>
            <person name="Kosugi Y."/>
            <person name="Izuno A."/>
            <person name="Isagi Y."/>
            <person name="Lee S.L."/>
            <person name="Shimizu K.K."/>
        </authorList>
    </citation>
    <scope>NUCLEOTIDE SEQUENCE [LARGE SCALE GENOMIC DNA]</scope>
    <source>
        <strain evidence="1">214</strain>
    </source>
</reference>
<accession>A0AAV5I3I5</accession>
<dbReference type="Proteomes" id="UP001054252">
    <property type="component" value="Unassembled WGS sequence"/>
</dbReference>
<evidence type="ECO:0000313" key="2">
    <source>
        <dbReference type="Proteomes" id="UP001054252"/>
    </source>
</evidence>
<organism evidence="1 2">
    <name type="scientific">Rubroshorea leprosula</name>
    <dbReference type="NCBI Taxonomy" id="152421"/>
    <lineage>
        <taxon>Eukaryota</taxon>
        <taxon>Viridiplantae</taxon>
        <taxon>Streptophyta</taxon>
        <taxon>Embryophyta</taxon>
        <taxon>Tracheophyta</taxon>
        <taxon>Spermatophyta</taxon>
        <taxon>Magnoliopsida</taxon>
        <taxon>eudicotyledons</taxon>
        <taxon>Gunneridae</taxon>
        <taxon>Pentapetalae</taxon>
        <taxon>rosids</taxon>
        <taxon>malvids</taxon>
        <taxon>Malvales</taxon>
        <taxon>Dipterocarpaceae</taxon>
        <taxon>Rubroshorea</taxon>
    </lineage>
</organism>
<name>A0AAV5I3I5_9ROSI</name>
<gene>
    <name evidence="1" type="ORF">SLEP1_g6029</name>
</gene>
<sequence>MSQVVLPCLRLLKPKNRQSTLAMVMFWQTAVGFRRMIPLV</sequence>
<dbReference type="AlphaFoldDB" id="A0AAV5I3I5"/>
<dbReference type="EMBL" id="BPVZ01000005">
    <property type="protein sequence ID" value="GKU92279.1"/>
    <property type="molecule type" value="Genomic_DNA"/>
</dbReference>